<dbReference type="OMA" id="QYCYELS"/>
<feature type="compositionally biased region" description="Basic residues" evidence="1">
    <location>
        <begin position="174"/>
        <end position="187"/>
    </location>
</feature>
<dbReference type="InterPro" id="IPR006578">
    <property type="entry name" value="MADF-dom"/>
</dbReference>
<reference evidence="4" key="1">
    <citation type="submission" date="2025-08" db="UniProtKB">
        <authorList>
            <consortium name="RefSeq"/>
        </authorList>
    </citation>
    <scope>IDENTIFICATION</scope>
    <source>
        <tissue evidence="4">Whole body</tissue>
    </source>
</reference>
<dbReference type="SMART" id="SM00595">
    <property type="entry name" value="MADF"/>
    <property type="match status" value="1"/>
</dbReference>
<proteinExistence type="predicted"/>
<name>A0A8B8IV30_VANTA</name>
<dbReference type="OrthoDB" id="7991969at2759"/>
<dbReference type="PANTHER" id="PTHR21505">
    <property type="entry name" value="MADF DOMAIN-CONTAINING PROTEIN-RELATED"/>
    <property type="match status" value="1"/>
</dbReference>
<dbReference type="PROSITE" id="PS51029">
    <property type="entry name" value="MADF"/>
    <property type="match status" value="1"/>
</dbReference>
<gene>
    <name evidence="4" type="primary">LOC113404350</name>
</gene>
<dbReference type="AlphaFoldDB" id="A0A8B8IV30"/>
<keyword evidence="3" id="KW-1185">Reference proteome</keyword>
<dbReference type="RefSeq" id="XP_026501004.2">
    <property type="nucleotide sequence ID" value="XM_026645219.2"/>
</dbReference>
<dbReference type="Proteomes" id="UP001652626">
    <property type="component" value="Chromosome 17"/>
</dbReference>
<accession>A0A8B8IV30</accession>
<feature type="domain" description="MADF" evidence="2">
    <location>
        <begin position="10"/>
        <end position="107"/>
    </location>
</feature>
<evidence type="ECO:0000256" key="1">
    <source>
        <dbReference type="SAM" id="MobiDB-lite"/>
    </source>
</evidence>
<protein>
    <submittedName>
        <fullName evidence="4">Uncharacterized protein LOC113404350</fullName>
    </submittedName>
</protein>
<sequence length="251" mass="29939">MRWSENETYEFVKLYFSHEYLWNNEHEHYKLNKRRLKAYRNIVSEFNTLTGISLTVSEIRGKIKNLRSTYTQELNKIKFRSGPHYTYEPTIKWFAYWHKRFRTLRVQKATDSSSTFEEPGDTDNESQKMWIADETENLSDDLHPFVSDNNNELTLFLKSEPEDNHHNQINNDRHRPHKVKKRKKNKLHNLSTDVSDELRFSLDAQMDSGKEDEFDIYGKYIASQLRSMDLTKALRLQLEIQSLIGKARLSV</sequence>
<evidence type="ECO:0000259" key="2">
    <source>
        <dbReference type="PROSITE" id="PS51029"/>
    </source>
</evidence>
<organism evidence="3 4">
    <name type="scientific">Vanessa tameamea</name>
    <name type="common">Kamehameha butterfly</name>
    <dbReference type="NCBI Taxonomy" id="334116"/>
    <lineage>
        <taxon>Eukaryota</taxon>
        <taxon>Metazoa</taxon>
        <taxon>Ecdysozoa</taxon>
        <taxon>Arthropoda</taxon>
        <taxon>Hexapoda</taxon>
        <taxon>Insecta</taxon>
        <taxon>Pterygota</taxon>
        <taxon>Neoptera</taxon>
        <taxon>Endopterygota</taxon>
        <taxon>Lepidoptera</taxon>
        <taxon>Glossata</taxon>
        <taxon>Ditrysia</taxon>
        <taxon>Papilionoidea</taxon>
        <taxon>Nymphalidae</taxon>
        <taxon>Nymphalinae</taxon>
        <taxon>Vanessa</taxon>
    </lineage>
</organism>
<dbReference type="Pfam" id="PF10545">
    <property type="entry name" value="MADF_DNA_bdg"/>
    <property type="match status" value="1"/>
</dbReference>
<evidence type="ECO:0000313" key="3">
    <source>
        <dbReference type="Proteomes" id="UP001652626"/>
    </source>
</evidence>
<dbReference type="GeneID" id="113404350"/>
<evidence type="ECO:0000313" key="4">
    <source>
        <dbReference type="RefSeq" id="XP_026501004.2"/>
    </source>
</evidence>
<feature type="region of interest" description="Disordered" evidence="1">
    <location>
        <begin position="161"/>
        <end position="188"/>
    </location>
</feature>
<dbReference type="PANTHER" id="PTHR21505:SF8">
    <property type="entry name" value="DPT-YFP REPRESSOR BY OVEREXPRESSION, ISOFORM D-RELATED"/>
    <property type="match status" value="1"/>
</dbReference>